<keyword evidence="3 5" id="KW-0238">DNA-binding</keyword>
<comment type="similarity">
    <text evidence="1">Belongs to the 'phage' integrase family.</text>
</comment>
<feature type="domain" description="Core-binding (CB)" evidence="7">
    <location>
        <begin position="133"/>
        <end position="214"/>
    </location>
</feature>
<dbReference type="GO" id="GO:0006310">
    <property type="term" value="P:DNA recombination"/>
    <property type="evidence" value="ECO:0007669"/>
    <property type="project" value="UniProtKB-KW"/>
</dbReference>
<evidence type="ECO:0000259" key="6">
    <source>
        <dbReference type="PROSITE" id="PS51898"/>
    </source>
</evidence>
<organism evidence="8 9">
    <name type="scientific">Brucella anthropi</name>
    <name type="common">Ochrobactrum anthropi</name>
    <dbReference type="NCBI Taxonomy" id="529"/>
    <lineage>
        <taxon>Bacteria</taxon>
        <taxon>Pseudomonadati</taxon>
        <taxon>Pseudomonadota</taxon>
        <taxon>Alphaproteobacteria</taxon>
        <taxon>Hyphomicrobiales</taxon>
        <taxon>Brucellaceae</taxon>
        <taxon>Brucella/Ochrobactrum group</taxon>
        <taxon>Brucella</taxon>
    </lineage>
</organism>
<evidence type="ECO:0000256" key="1">
    <source>
        <dbReference type="ARBA" id="ARBA00008857"/>
    </source>
</evidence>
<dbReference type="InterPro" id="IPR010998">
    <property type="entry name" value="Integrase_recombinase_N"/>
</dbReference>
<dbReference type="Gene3D" id="1.10.443.10">
    <property type="entry name" value="Intergrase catalytic core"/>
    <property type="match status" value="1"/>
</dbReference>
<dbReference type="Gene3D" id="1.10.150.130">
    <property type="match status" value="1"/>
</dbReference>
<sequence length="451" mass="52025">MAGYRGKLDRYIQMKGVTYWFKMALPKEMIPYFDGKKSILQSLKTGDRKTARDRRDKLERDLKDIFKAYRDGTENAPKVDIALNLGAGLKQELKQTGDPEERYLITSIAEDREERLRTEEEREAFRQGWLGRDPVDKHVDKWLEAAKLSDKTTSEWKGLVRRFARWCEPKGYRLPDDITRKTAGEYVTEELEPMNRKTAQKHMSAIVGYWDYLIKRGLVDHVELSGNPWKNQLQPQRRKQGDRKKLEERERAFTDDELKIVLYQDAFSGTRGSRLMHDDMMKEIAMIRALSGMRLGEIVTMTVGGAKDGIFDLSKAKTEAGVRWFPIHSQLQEMIDRRREGKGDSELLFHEARYMPNAPDALSKAFGRRRKALGVTEVVDGKRRSLVNFHSFRRTFITKARHAGFAEADIADVVGHDTEAKKSMTFGVYSEGADMDRRRTVVEAVKVPPKA</sequence>
<dbReference type="PANTHER" id="PTHR30349">
    <property type="entry name" value="PHAGE INTEGRASE-RELATED"/>
    <property type="match status" value="1"/>
</dbReference>
<protein>
    <submittedName>
        <fullName evidence="8">Tyrosine-type recombinase/integrase</fullName>
    </submittedName>
</protein>
<name>A0A6L3YZA7_BRUAN</name>
<dbReference type="GO" id="GO:0003677">
    <property type="term" value="F:DNA binding"/>
    <property type="evidence" value="ECO:0007669"/>
    <property type="project" value="UniProtKB-UniRule"/>
</dbReference>
<dbReference type="PROSITE" id="PS51898">
    <property type="entry name" value="TYR_RECOMBINASE"/>
    <property type="match status" value="1"/>
</dbReference>
<dbReference type="AlphaFoldDB" id="A0A6L3YZA7"/>
<dbReference type="Pfam" id="PF20172">
    <property type="entry name" value="DUF6538"/>
    <property type="match status" value="1"/>
</dbReference>
<evidence type="ECO:0000256" key="5">
    <source>
        <dbReference type="PROSITE-ProRule" id="PRU01248"/>
    </source>
</evidence>
<dbReference type="Proteomes" id="UP000481876">
    <property type="component" value="Unassembled WGS sequence"/>
</dbReference>
<dbReference type="InterPro" id="IPR002104">
    <property type="entry name" value="Integrase_catalytic"/>
</dbReference>
<evidence type="ECO:0000313" key="8">
    <source>
        <dbReference type="EMBL" id="KAB2760943.1"/>
    </source>
</evidence>
<dbReference type="InterPro" id="IPR046668">
    <property type="entry name" value="DUF6538"/>
</dbReference>
<dbReference type="PANTHER" id="PTHR30349:SF41">
    <property type="entry name" value="INTEGRASE_RECOMBINASE PROTEIN MJ0367-RELATED"/>
    <property type="match status" value="1"/>
</dbReference>
<evidence type="ECO:0000256" key="2">
    <source>
        <dbReference type="ARBA" id="ARBA00022908"/>
    </source>
</evidence>
<dbReference type="InterPro" id="IPR011010">
    <property type="entry name" value="DNA_brk_join_enz"/>
</dbReference>
<dbReference type="InterPro" id="IPR044068">
    <property type="entry name" value="CB"/>
</dbReference>
<dbReference type="EMBL" id="WBWS01000038">
    <property type="protein sequence ID" value="KAB2760943.1"/>
    <property type="molecule type" value="Genomic_DNA"/>
</dbReference>
<evidence type="ECO:0000313" key="9">
    <source>
        <dbReference type="Proteomes" id="UP000481876"/>
    </source>
</evidence>
<keyword evidence="4" id="KW-0233">DNA recombination</keyword>
<evidence type="ECO:0000259" key="7">
    <source>
        <dbReference type="PROSITE" id="PS51900"/>
    </source>
</evidence>
<dbReference type="InterPro" id="IPR013762">
    <property type="entry name" value="Integrase-like_cat_sf"/>
</dbReference>
<dbReference type="PROSITE" id="PS51900">
    <property type="entry name" value="CB"/>
    <property type="match status" value="1"/>
</dbReference>
<dbReference type="Pfam" id="PF00589">
    <property type="entry name" value="Phage_integrase"/>
    <property type="match status" value="1"/>
</dbReference>
<comment type="caution">
    <text evidence="8">The sequence shown here is derived from an EMBL/GenBank/DDBJ whole genome shotgun (WGS) entry which is preliminary data.</text>
</comment>
<dbReference type="GO" id="GO:0015074">
    <property type="term" value="P:DNA integration"/>
    <property type="evidence" value="ECO:0007669"/>
    <property type="project" value="UniProtKB-KW"/>
</dbReference>
<evidence type="ECO:0000256" key="3">
    <source>
        <dbReference type="ARBA" id="ARBA00023125"/>
    </source>
</evidence>
<proteinExistence type="inferred from homology"/>
<dbReference type="InterPro" id="IPR050090">
    <property type="entry name" value="Tyrosine_recombinase_XerCD"/>
</dbReference>
<evidence type="ECO:0000256" key="4">
    <source>
        <dbReference type="ARBA" id="ARBA00023172"/>
    </source>
</evidence>
<keyword evidence="2" id="KW-0229">DNA integration</keyword>
<reference evidence="8 9" key="1">
    <citation type="submission" date="2019-09" db="EMBL/GenBank/DDBJ databases">
        <title>Taxonomic organization of the family Brucellaceae based on a phylogenomic approach.</title>
        <authorList>
            <person name="Leclercq S."/>
            <person name="Cloeckaert A."/>
            <person name="Zygmunt M.S."/>
        </authorList>
    </citation>
    <scope>NUCLEOTIDE SEQUENCE [LARGE SCALE GENOMIC DNA]</scope>
    <source>
        <strain evidence="8 9">LMG 3313</strain>
    </source>
</reference>
<feature type="domain" description="Tyr recombinase" evidence="6">
    <location>
        <begin position="248"/>
        <end position="443"/>
    </location>
</feature>
<dbReference type="SUPFAM" id="SSF56349">
    <property type="entry name" value="DNA breaking-rejoining enzymes"/>
    <property type="match status" value="1"/>
</dbReference>
<accession>A0A6L3YZA7</accession>
<gene>
    <name evidence="8" type="ORF">F9L04_23925</name>
</gene>